<name>A0AAW0L5V7_QUESU</name>
<gene>
    <name evidence="1" type="ORF">CFP56_008282</name>
</gene>
<reference evidence="1 2" key="1">
    <citation type="journal article" date="2018" name="Sci. Data">
        <title>The draft genome sequence of cork oak.</title>
        <authorList>
            <person name="Ramos A.M."/>
            <person name="Usie A."/>
            <person name="Barbosa P."/>
            <person name="Barros P.M."/>
            <person name="Capote T."/>
            <person name="Chaves I."/>
            <person name="Simoes F."/>
            <person name="Abreu I."/>
            <person name="Carrasquinho I."/>
            <person name="Faro C."/>
            <person name="Guimaraes J.B."/>
            <person name="Mendonca D."/>
            <person name="Nobrega F."/>
            <person name="Rodrigues L."/>
            <person name="Saibo N.J.M."/>
            <person name="Varela M.C."/>
            <person name="Egas C."/>
            <person name="Matos J."/>
            <person name="Miguel C.M."/>
            <person name="Oliveira M.M."/>
            <person name="Ricardo C.P."/>
            <person name="Goncalves S."/>
        </authorList>
    </citation>
    <scope>NUCLEOTIDE SEQUENCE [LARGE SCALE GENOMIC DNA]</scope>
    <source>
        <strain evidence="2">cv. HL8</strain>
    </source>
</reference>
<dbReference type="EMBL" id="PKMF04000159">
    <property type="protein sequence ID" value="KAK7846211.1"/>
    <property type="molecule type" value="Genomic_DNA"/>
</dbReference>
<dbReference type="Proteomes" id="UP000237347">
    <property type="component" value="Unassembled WGS sequence"/>
</dbReference>
<evidence type="ECO:0000313" key="1">
    <source>
        <dbReference type="EMBL" id="KAK7846211.1"/>
    </source>
</evidence>
<organism evidence="1 2">
    <name type="scientific">Quercus suber</name>
    <name type="common">Cork oak</name>
    <dbReference type="NCBI Taxonomy" id="58331"/>
    <lineage>
        <taxon>Eukaryota</taxon>
        <taxon>Viridiplantae</taxon>
        <taxon>Streptophyta</taxon>
        <taxon>Embryophyta</taxon>
        <taxon>Tracheophyta</taxon>
        <taxon>Spermatophyta</taxon>
        <taxon>Magnoliopsida</taxon>
        <taxon>eudicotyledons</taxon>
        <taxon>Gunneridae</taxon>
        <taxon>Pentapetalae</taxon>
        <taxon>rosids</taxon>
        <taxon>fabids</taxon>
        <taxon>Fagales</taxon>
        <taxon>Fagaceae</taxon>
        <taxon>Quercus</taxon>
    </lineage>
</organism>
<evidence type="ECO:0000313" key="2">
    <source>
        <dbReference type="Proteomes" id="UP000237347"/>
    </source>
</evidence>
<sequence length="63" mass="7071">MTEMLLKEFTIGNDKGPGTKVIPKNNLYTAQDLLQQCLSFSTQNVEDCPHFFTALNTGFCREA</sequence>
<accession>A0AAW0L5V7</accession>
<dbReference type="AlphaFoldDB" id="A0AAW0L5V7"/>
<comment type="caution">
    <text evidence="1">The sequence shown here is derived from an EMBL/GenBank/DDBJ whole genome shotgun (WGS) entry which is preliminary data.</text>
</comment>
<protein>
    <submittedName>
        <fullName evidence="1">Uncharacterized protein</fullName>
    </submittedName>
</protein>
<proteinExistence type="predicted"/>
<keyword evidence="2" id="KW-1185">Reference proteome</keyword>